<feature type="region of interest" description="Disordered" evidence="8">
    <location>
        <begin position="846"/>
        <end position="879"/>
    </location>
</feature>
<evidence type="ECO:0000256" key="6">
    <source>
        <dbReference type="ARBA" id="ARBA00023242"/>
    </source>
</evidence>
<dbReference type="GO" id="GO:0044545">
    <property type="term" value="C:NSL complex"/>
    <property type="evidence" value="ECO:0007669"/>
    <property type="project" value="TreeGrafter"/>
</dbReference>
<comment type="subcellular location">
    <subcellularLocation>
        <location evidence="1">Nucleus</location>
    </subcellularLocation>
</comment>
<dbReference type="Pfam" id="PF20826">
    <property type="entry name" value="PHD_5"/>
    <property type="match status" value="1"/>
</dbReference>
<keyword evidence="2" id="KW-0479">Metal-binding</keyword>
<reference evidence="10" key="2">
    <citation type="submission" date="2024-06" db="UniProtKB">
        <authorList>
            <consortium name="EnsemblMetazoa"/>
        </authorList>
    </citation>
    <scope>IDENTIFICATION</scope>
</reference>
<accession>A0AAN0J9T6</accession>
<keyword evidence="11" id="KW-1185">Reference proteome</keyword>
<keyword evidence="6" id="KW-0539">Nucleus</keyword>
<protein>
    <recommendedName>
        <fullName evidence="9">C2H2-type domain-containing protein</fullName>
    </recommendedName>
</protein>
<evidence type="ECO:0000256" key="2">
    <source>
        <dbReference type="ARBA" id="ARBA00022723"/>
    </source>
</evidence>
<feature type="compositionally biased region" description="Acidic residues" evidence="8">
    <location>
        <begin position="642"/>
        <end position="661"/>
    </location>
</feature>
<dbReference type="GO" id="GO:0005634">
    <property type="term" value="C:nucleus"/>
    <property type="evidence" value="ECO:0007669"/>
    <property type="project" value="UniProtKB-SubCell"/>
</dbReference>
<organism evidence="10 11">
    <name type="scientific">Amphimedon queenslandica</name>
    <name type="common">Sponge</name>
    <dbReference type="NCBI Taxonomy" id="400682"/>
    <lineage>
        <taxon>Eukaryota</taxon>
        <taxon>Metazoa</taxon>
        <taxon>Porifera</taxon>
        <taxon>Demospongiae</taxon>
        <taxon>Heteroscleromorpha</taxon>
        <taxon>Haplosclerida</taxon>
        <taxon>Niphatidae</taxon>
        <taxon>Amphimedon</taxon>
    </lineage>
</organism>
<feature type="compositionally biased region" description="Low complexity" evidence="8">
    <location>
        <begin position="167"/>
        <end position="182"/>
    </location>
</feature>
<dbReference type="KEGG" id="aqu:100641808"/>
<dbReference type="PROSITE" id="PS00028">
    <property type="entry name" value="ZINC_FINGER_C2H2_1"/>
    <property type="match status" value="1"/>
</dbReference>
<gene>
    <name evidence="10" type="primary">100641808</name>
</gene>
<dbReference type="PANTHER" id="PTHR15856">
    <property type="entry name" value="PHD FINGER PROTEIN 20-RELATED"/>
    <property type="match status" value="1"/>
</dbReference>
<dbReference type="Proteomes" id="UP000007879">
    <property type="component" value="Unassembled WGS sequence"/>
</dbReference>
<dbReference type="EnsemblMetazoa" id="XM_019997932.1">
    <property type="protein sequence ID" value="XP_019853491.1"/>
    <property type="gene ID" value="LOC100641808"/>
</dbReference>
<evidence type="ECO:0000256" key="5">
    <source>
        <dbReference type="ARBA" id="ARBA00022833"/>
    </source>
</evidence>
<feature type="region of interest" description="Disordered" evidence="8">
    <location>
        <begin position="533"/>
        <end position="566"/>
    </location>
</feature>
<evidence type="ECO:0000313" key="10">
    <source>
        <dbReference type="EnsemblMetazoa" id="XP_019853491.1"/>
    </source>
</evidence>
<keyword evidence="4 7" id="KW-0863">Zinc-finger</keyword>
<feature type="compositionally biased region" description="Low complexity" evidence="8">
    <location>
        <begin position="263"/>
        <end position="273"/>
    </location>
</feature>
<feature type="compositionally biased region" description="Basic and acidic residues" evidence="8">
    <location>
        <begin position="919"/>
        <end position="928"/>
    </location>
</feature>
<feature type="region of interest" description="Disordered" evidence="8">
    <location>
        <begin position="410"/>
        <end position="445"/>
    </location>
</feature>
<dbReference type="InterPro" id="IPR016197">
    <property type="entry name" value="Chromo-like_dom_sf"/>
</dbReference>
<evidence type="ECO:0000256" key="1">
    <source>
        <dbReference type="ARBA" id="ARBA00004123"/>
    </source>
</evidence>
<dbReference type="Gene3D" id="2.30.30.140">
    <property type="match status" value="1"/>
</dbReference>
<dbReference type="Gene3D" id="3.30.40.10">
    <property type="entry name" value="Zinc/RING finger domain, C3HC4 (zinc finger)"/>
    <property type="match status" value="1"/>
</dbReference>
<dbReference type="GO" id="GO:0006357">
    <property type="term" value="P:regulation of transcription by RNA polymerase II"/>
    <property type="evidence" value="ECO:0007669"/>
    <property type="project" value="TreeGrafter"/>
</dbReference>
<feature type="region of interest" description="Disordered" evidence="8">
    <location>
        <begin position="895"/>
        <end position="942"/>
    </location>
</feature>
<name>A0AAN0J9T6_AMPQE</name>
<dbReference type="InterPro" id="IPR011011">
    <property type="entry name" value="Znf_FYVE_PHD"/>
</dbReference>
<dbReference type="InterPro" id="IPR001965">
    <property type="entry name" value="Znf_PHD"/>
</dbReference>
<feature type="domain" description="C2H2-type" evidence="9">
    <location>
        <begin position="483"/>
        <end position="508"/>
    </location>
</feature>
<dbReference type="AlphaFoldDB" id="A0AAN0J9T6"/>
<dbReference type="GO" id="GO:0008270">
    <property type="term" value="F:zinc ion binding"/>
    <property type="evidence" value="ECO:0007669"/>
    <property type="project" value="UniProtKB-KW"/>
</dbReference>
<feature type="region of interest" description="Disordered" evidence="8">
    <location>
        <begin position="164"/>
        <end position="273"/>
    </location>
</feature>
<dbReference type="PROSITE" id="PS50157">
    <property type="entry name" value="ZINC_FINGER_C2H2_2"/>
    <property type="match status" value="1"/>
</dbReference>
<evidence type="ECO:0000259" key="9">
    <source>
        <dbReference type="PROSITE" id="PS50157"/>
    </source>
</evidence>
<evidence type="ECO:0000256" key="7">
    <source>
        <dbReference type="PROSITE-ProRule" id="PRU00042"/>
    </source>
</evidence>
<keyword evidence="3" id="KW-0677">Repeat</keyword>
<feature type="region of interest" description="Disordered" evidence="8">
    <location>
        <begin position="1"/>
        <end position="32"/>
    </location>
</feature>
<feature type="compositionally biased region" description="Basic and acidic residues" evidence="8">
    <location>
        <begin position="11"/>
        <end position="21"/>
    </location>
</feature>
<dbReference type="CDD" id="cd20104">
    <property type="entry name" value="MBT_PHF20L1-like"/>
    <property type="match status" value="1"/>
</dbReference>
<dbReference type="InterPro" id="IPR013083">
    <property type="entry name" value="Znf_RING/FYVE/PHD"/>
</dbReference>
<evidence type="ECO:0000256" key="3">
    <source>
        <dbReference type="ARBA" id="ARBA00022737"/>
    </source>
</evidence>
<reference evidence="11" key="1">
    <citation type="journal article" date="2010" name="Nature">
        <title>The Amphimedon queenslandica genome and the evolution of animal complexity.</title>
        <authorList>
            <person name="Srivastava M."/>
            <person name="Simakov O."/>
            <person name="Chapman J."/>
            <person name="Fahey B."/>
            <person name="Gauthier M.E."/>
            <person name="Mitros T."/>
            <person name="Richards G.S."/>
            <person name="Conaco C."/>
            <person name="Dacre M."/>
            <person name="Hellsten U."/>
            <person name="Larroux C."/>
            <person name="Putnam N.H."/>
            <person name="Stanke M."/>
            <person name="Adamska M."/>
            <person name="Darling A."/>
            <person name="Degnan S.M."/>
            <person name="Oakley T.H."/>
            <person name="Plachetzki D.C."/>
            <person name="Zhai Y."/>
            <person name="Adamski M."/>
            <person name="Calcino A."/>
            <person name="Cummins S.F."/>
            <person name="Goodstein D.M."/>
            <person name="Harris C."/>
            <person name="Jackson D.J."/>
            <person name="Leys S.P."/>
            <person name="Shu S."/>
            <person name="Woodcroft B.J."/>
            <person name="Vervoort M."/>
            <person name="Kosik K.S."/>
            <person name="Manning G."/>
            <person name="Degnan B.M."/>
            <person name="Rokhsar D.S."/>
        </authorList>
    </citation>
    <scope>NUCLEOTIDE SEQUENCE [LARGE SCALE GENOMIC DNA]</scope>
</reference>
<feature type="compositionally biased region" description="Polar residues" evidence="8">
    <location>
        <begin position="846"/>
        <end position="860"/>
    </location>
</feature>
<dbReference type="PANTHER" id="PTHR15856:SF51">
    <property type="entry name" value="MBD-R2"/>
    <property type="match status" value="1"/>
</dbReference>
<evidence type="ECO:0000256" key="4">
    <source>
        <dbReference type="ARBA" id="ARBA00022771"/>
    </source>
</evidence>
<dbReference type="SMART" id="SM00249">
    <property type="entry name" value="PHD"/>
    <property type="match status" value="1"/>
</dbReference>
<feature type="compositionally biased region" description="Basic residues" evidence="8">
    <location>
        <begin position="242"/>
        <end position="255"/>
    </location>
</feature>
<keyword evidence="5" id="KW-0862">Zinc</keyword>
<dbReference type="InterPro" id="IPR013087">
    <property type="entry name" value="Znf_C2H2_type"/>
</dbReference>
<evidence type="ECO:0000256" key="8">
    <source>
        <dbReference type="SAM" id="MobiDB-lite"/>
    </source>
</evidence>
<dbReference type="InterPro" id="IPR019786">
    <property type="entry name" value="Zinc_finger_PHD-type_CS"/>
</dbReference>
<proteinExistence type="predicted"/>
<feature type="compositionally biased region" description="Basic residues" evidence="8">
    <location>
        <begin position="545"/>
        <end position="559"/>
    </location>
</feature>
<dbReference type="SUPFAM" id="SSF57903">
    <property type="entry name" value="FYVE/PHD zinc finger"/>
    <property type="match status" value="1"/>
</dbReference>
<feature type="region of interest" description="Disordered" evidence="8">
    <location>
        <begin position="612"/>
        <end position="661"/>
    </location>
</feature>
<sequence length="1087" mass="120007">MATPDQPVDSNEDRKGDKMEDGTTVGGSIPITPATFTEMKDLQKGMLLEANDKFGKWFLANILELDVKSERAKVHFRGWSSRFDEWISLREGKLRKMTGDHRRHRGKLSKSIVIGDRVSVKVDSKGVNKQYGHVLSLNQKGKTVEVQFDDGHKQIMSFNDVTKNMHSESSTASTSVPSPVTEARVLRTRKRKKPVDTDEQPDPFDNPSPPSSPKEKKNQSLLTTSDDDYILSEDSDHSAKEARKKKRRLSLRRKKKSEEPEQTTPIATTPPVITKGSVSKLNLKRCGSASSTVPVSPEDPLASNKTLGPLMTPPPHHYSAITVTPISLISTPLAGLIQTQSHTISGIELLPSVSESSCTHIATVEGVSLLEQTPPVTPGHSKGASKPQPISRIQLPLVSSPAPVIASVATPSLPPIQRPPAAALSPGKGETGRERRRRKSMTTRAQTKVERNIIKNDKDRPCKLHKSHLAPKEHVVILDHNKFKCTVSTCSKSFRKESLLQSHLYHYHKQKGVRRSVDGPVKGPPMKSKVIEAAGAAPSPSILKKSPKTRLHSPKKTLKNPKTLQDLPPAPPILKVLVVPAEKRAQSLCRELKLPLPQEPIILKQVENESYRPAGATGSDQPAQRLRPVRRSSTAVLPPEMLDSETELSEEESEEYDKGFDEDDYEEEFLASLSERNKRKKEKKMASKDDVVHCNCANNLDEGFMIQCDQCLTWQHGECVGIMENKTPESYLCPICSNPPGMRRRIKHMYPRSWFIDGSLPSFGDKSKASKDHNKAVLKSHRIADTLYKIKKMVHCTKIKLQAINTPNHLYLKQWSRYCKQLSPEDVQSVLFKVLNPVKDLIPFPSTESSNVPLSTQATTESKVNVSESSSSSSHESLVKEPFLDVTDLKLVPLPPLPLPSSAESGGGGGEGGTPDFLIDEHSPKSEDGDTLSPPMQSLPPLPVSSCLTTPTVVTTPTVSLANIDKEAVTQSNGIDTDMEVTSKQEEEEEGGQREDSFIAAVRQAADSLYTDGDSSHWIQRLLLIEHVEKVQERITSWINEIDKLIEGLSDKELIDSASLLMEVQETIVELNKMGHSGASLTMKTTA</sequence>
<dbReference type="SUPFAM" id="SSF54160">
    <property type="entry name" value="Chromo domain-like"/>
    <property type="match status" value="1"/>
</dbReference>
<evidence type="ECO:0000313" key="11">
    <source>
        <dbReference type="Proteomes" id="UP000007879"/>
    </source>
</evidence>
<feature type="compositionally biased region" description="Low complexity" evidence="8">
    <location>
        <begin position="861"/>
        <end position="876"/>
    </location>
</feature>
<dbReference type="PROSITE" id="PS01359">
    <property type="entry name" value="ZF_PHD_1"/>
    <property type="match status" value="1"/>
</dbReference>
<dbReference type="InterPro" id="IPR043449">
    <property type="entry name" value="PHF20-like"/>
</dbReference>